<keyword evidence="4 8" id="KW-0378">Hydrolase</keyword>
<feature type="active site" description="Proton donor" evidence="7">
    <location>
        <position position="268"/>
    </location>
</feature>
<comment type="similarity">
    <text evidence="1 8">Belongs to the peptidase M4 family.</text>
</comment>
<evidence type="ECO:0000256" key="2">
    <source>
        <dbReference type="ARBA" id="ARBA00022670"/>
    </source>
</evidence>
<feature type="active site" evidence="7">
    <location>
        <position position="167"/>
    </location>
</feature>
<dbReference type="InterPro" id="IPR052759">
    <property type="entry name" value="Metalloprotease_M4"/>
</dbReference>
<keyword evidence="2 8" id="KW-0645">Protease</keyword>
<reference evidence="12 13" key="1">
    <citation type="submission" date="2018-05" db="EMBL/GenBank/DDBJ databases">
        <title>Amnibacterium sp. M8JJ-5, whole genome shotgun sequence.</title>
        <authorList>
            <person name="Tuo L."/>
        </authorList>
    </citation>
    <scope>NUCLEOTIDE SEQUENCE [LARGE SCALE GENOMIC DNA]</scope>
    <source>
        <strain evidence="12 13">M8JJ-5</strain>
    </source>
</reference>
<dbReference type="GO" id="GO:0005576">
    <property type="term" value="C:extracellular region"/>
    <property type="evidence" value="ECO:0007669"/>
    <property type="project" value="UniProtKB-SubCell"/>
</dbReference>
<keyword evidence="5 8" id="KW-0862">Zinc</keyword>
<evidence type="ECO:0000256" key="1">
    <source>
        <dbReference type="ARBA" id="ARBA00009388"/>
    </source>
</evidence>
<feature type="region of interest" description="Disordered" evidence="9">
    <location>
        <begin position="54"/>
        <end position="75"/>
    </location>
</feature>
<dbReference type="Gene3D" id="1.10.390.10">
    <property type="entry name" value="Neutral Protease Domain 2"/>
    <property type="match status" value="1"/>
</dbReference>
<dbReference type="PRINTS" id="PR00730">
    <property type="entry name" value="THERMOLYSIN"/>
</dbReference>
<keyword evidence="13" id="KW-1185">Reference proteome</keyword>
<dbReference type="Gene3D" id="3.10.170.10">
    <property type="match status" value="1"/>
</dbReference>
<dbReference type="InterPro" id="IPR001570">
    <property type="entry name" value="Peptidase_M4_C_domain"/>
</dbReference>
<comment type="caution">
    <text evidence="12">The sequence shown here is derived from an EMBL/GenBank/DDBJ whole genome shotgun (WGS) entry which is preliminary data.</text>
</comment>
<sequence>MHRSIVPPYLLARIAENAGDRAMPAAARAAQRALLSDGPVRLAGARAPRYADFGRGGAAASGPQRTIHDAESTETVPGVVVRREADPATGDPAADEAYDGLGATYALFASAYGRDSIDGNGLALDATVHYGDEYDNAFWDGERMVFGDGDGEIFRRFTVSLSVIGHELAHGVTQFSADLPYQGQSGALNESVSDVFGSLVEQHSRQQTAAEASWLIGEGLFTDAVEGRALRSMSAPGTAYDDDVLGRDPQPAHMDFFVDTLEDNGGVHINSGIPNRAFHLAATAIGGFAWEGAGAVWYDTLTRGSISGETDFDSFAAATVRVARARWGRRASQSEAVVDAWRTVGVEPEAAR</sequence>
<dbReference type="EC" id="3.4.24.-" evidence="8"/>
<dbReference type="Pfam" id="PF01447">
    <property type="entry name" value="Peptidase_M4"/>
    <property type="match status" value="1"/>
</dbReference>
<dbReference type="GO" id="GO:0006508">
    <property type="term" value="P:proteolysis"/>
    <property type="evidence" value="ECO:0007669"/>
    <property type="project" value="UniProtKB-KW"/>
</dbReference>
<dbReference type="Proteomes" id="UP000244893">
    <property type="component" value="Unassembled WGS sequence"/>
</dbReference>
<organism evidence="12 13">
    <name type="scientific">Amnibacterium flavum</name>
    <dbReference type="NCBI Taxonomy" id="2173173"/>
    <lineage>
        <taxon>Bacteria</taxon>
        <taxon>Bacillati</taxon>
        <taxon>Actinomycetota</taxon>
        <taxon>Actinomycetes</taxon>
        <taxon>Micrococcales</taxon>
        <taxon>Microbacteriaceae</taxon>
        <taxon>Amnibacterium</taxon>
    </lineage>
</organism>
<keyword evidence="3" id="KW-0479">Metal-binding</keyword>
<feature type="domain" description="Peptidase M4 C-terminal" evidence="11">
    <location>
        <begin position="177"/>
        <end position="346"/>
    </location>
</feature>
<dbReference type="OrthoDB" id="291295at2"/>
<accession>A0A2V1HQW7</accession>
<dbReference type="Pfam" id="PF02868">
    <property type="entry name" value="Peptidase_M4_C"/>
    <property type="match status" value="1"/>
</dbReference>
<dbReference type="PANTHER" id="PTHR43579:SF1">
    <property type="entry name" value="NEUTRAL METALLOPROTEINASE"/>
    <property type="match status" value="1"/>
</dbReference>
<comment type="function">
    <text evidence="8">Extracellular zinc metalloprotease.</text>
</comment>
<evidence type="ECO:0000313" key="13">
    <source>
        <dbReference type="Proteomes" id="UP000244893"/>
    </source>
</evidence>
<gene>
    <name evidence="12" type="ORF">DDQ50_13560</name>
</gene>
<evidence type="ECO:0000259" key="11">
    <source>
        <dbReference type="Pfam" id="PF02868"/>
    </source>
</evidence>
<dbReference type="PANTHER" id="PTHR43579">
    <property type="match status" value="1"/>
</dbReference>
<evidence type="ECO:0000256" key="7">
    <source>
        <dbReference type="PIRSR" id="PIRSR623612-1"/>
    </source>
</evidence>
<evidence type="ECO:0000256" key="6">
    <source>
        <dbReference type="ARBA" id="ARBA00023049"/>
    </source>
</evidence>
<name>A0A2V1HQW7_9MICO</name>
<dbReference type="InterPro" id="IPR027268">
    <property type="entry name" value="Peptidase_M4/M1_CTD_sf"/>
</dbReference>
<dbReference type="EMBL" id="QEOP01000002">
    <property type="protein sequence ID" value="PVZ94945.1"/>
    <property type="molecule type" value="Genomic_DNA"/>
</dbReference>
<evidence type="ECO:0000256" key="3">
    <source>
        <dbReference type="ARBA" id="ARBA00022723"/>
    </source>
</evidence>
<dbReference type="GO" id="GO:0046872">
    <property type="term" value="F:metal ion binding"/>
    <property type="evidence" value="ECO:0007669"/>
    <property type="project" value="UniProtKB-UniRule"/>
</dbReference>
<feature type="domain" description="Peptidase M4" evidence="10">
    <location>
        <begin position="91"/>
        <end position="174"/>
    </location>
</feature>
<proteinExistence type="inferred from homology"/>
<evidence type="ECO:0000256" key="9">
    <source>
        <dbReference type="SAM" id="MobiDB-lite"/>
    </source>
</evidence>
<evidence type="ECO:0000256" key="5">
    <source>
        <dbReference type="ARBA" id="ARBA00022833"/>
    </source>
</evidence>
<dbReference type="InterPro" id="IPR013856">
    <property type="entry name" value="Peptidase_M4_domain"/>
</dbReference>
<evidence type="ECO:0000256" key="8">
    <source>
        <dbReference type="RuleBase" id="RU366073"/>
    </source>
</evidence>
<dbReference type="AlphaFoldDB" id="A0A2V1HQW7"/>
<keyword evidence="6 8" id="KW-0482">Metalloprotease</keyword>
<keyword evidence="8" id="KW-0964">Secreted</keyword>
<evidence type="ECO:0000313" key="12">
    <source>
        <dbReference type="EMBL" id="PVZ94945.1"/>
    </source>
</evidence>
<dbReference type="SUPFAM" id="SSF55486">
    <property type="entry name" value="Metalloproteases ('zincins'), catalytic domain"/>
    <property type="match status" value="1"/>
</dbReference>
<comment type="cofactor">
    <cofactor evidence="8">
        <name>Zn(2+)</name>
        <dbReference type="ChEBI" id="CHEBI:29105"/>
    </cofactor>
</comment>
<protein>
    <recommendedName>
        <fullName evidence="8">Neutral metalloproteinase</fullName>
        <ecNumber evidence="8">3.4.24.-</ecNumber>
    </recommendedName>
</protein>
<evidence type="ECO:0000256" key="4">
    <source>
        <dbReference type="ARBA" id="ARBA00022801"/>
    </source>
</evidence>
<comment type="subcellular location">
    <subcellularLocation>
        <location evidence="8">Secreted</location>
    </subcellularLocation>
</comment>
<dbReference type="CDD" id="cd09597">
    <property type="entry name" value="M4_TLP"/>
    <property type="match status" value="1"/>
</dbReference>
<dbReference type="RefSeq" id="WP_116757458.1">
    <property type="nucleotide sequence ID" value="NZ_JBHUEX010000001.1"/>
</dbReference>
<evidence type="ECO:0000259" key="10">
    <source>
        <dbReference type="Pfam" id="PF01447"/>
    </source>
</evidence>
<dbReference type="InterPro" id="IPR023612">
    <property type="entry name" value="Peptidase_M4"/>
</dbReference>
<dbReference type="GO" id="GO:0004222">
    <property type="term" value="F:metalloendopeptidase activity"/>
    <property type="evidence" value="ECO:0007669"/>
    <property type="project" value="UniProtKB-UniRule"/>
</dbReference>